<dbReference type="Proteomes" id="UP000383971">
    <property type="component" value="Unassembled WGS sequence"/>
</dbReference>
<dbReference type="EMBL" id="CABPSE010000001">
    <property type="protein sequence ID" value="VVD67570.1"/>
    <property type="molecule type" value="Genomic_DNA"/>
</dbReference>
<feature type="compositionally biased region" description="Low complexity" evidence="1">
    <location>
        <begin position="108"/>
        <end position="121"/>
    </location>
</feature>
<keyword evidence="3" id="KW-1185">Reference proteome</keyword>
<evidence type="ECO:0000313" key="2">
    <source>
        <dbReference type="EMBL" id="VVD67570.1"/>
    </source>
</evidence>
<dbReference type="RefSeq" id="WP_150583460.1">
    <property type="nucleotide sequence ID" value="NZ_CABPSE010000001.1"/>
</dbReference>
<reference evidence="2 3" key="1">
    <citation type="submission" date="2019-08" db="EMBL/GenBank/DDBJ databases">
        <authorList>
            <person name="Peeters C."/>
        </authorList>
    </citation>
    <scope>NUCLEOTIDE SEQUENCE [LARGE SCALE GENOMIC DNA]</scope>
    <source>
        <strain evidence="2 3">LMG 31111</strain>
    </source>
</reference>
<sequence>MVLYTDSKYFIKLMGRSTPLSPNEGHPDGIGYERFREALYLTRQSTVLLDPWSTTKAISFAGTTSPGDAGSLINRALIDIGHTSGNPYTVCVTRPLGIHRGTMRDRGNSLNSDSASSRSGANPTSRGGSPTSRDTSPLQQEDAESPD</sequence>
<feature type="compositionally biased region" description="Polar residues" evidence="1">
    <location>
        <begin position="122"/>
        <end position="139"/>
    </location>
</feature>
<accession>A0A5E4RVQ1</accession>
<organism evidence="2 3">
    <name type="scientific">Pandoraea communis</name>
    <dbReference type="NCBI Taxonomy" id="2508297"/>
    <lineage>
        <taxon>Bacteria</taxon>
        <taxon>Pseudomonadati</taxon>
        <taxon>Pseudomonadota</taxon>
        <taxon>Betaproteobacteria</taxon>
        <taxon>Burkholderiales</taxon>
        <taxon>Burkholderiaceae</taxon>
        <taxon>Pandoraea</taxon>
    </lineage>
</organism>
<evidence type="ECO:0000313" key="3">
    <source>
        <dbReference type="Proteomes" id="UP000383971"/>
    </source>
</evidence>
<name>A0A5E4RVQ1_9BURK</name>
<evidence type="ECO:0000256" key="1">
    <source>
        <dbReference type="SAM" id="MobiDB-lite"/>
    </source>
</evidence>
<feature type="region of interest" description="Disordered" evidence="1">
    <location>
        <begin position="99"/>
        <end position="147"/>
    </location>
</feature>
<gene>
    <name evidence="2" type="ORF">PCO31111_00445</name>
</gene>
<dbReference type="AlphaFoldDB" id="A0A5E4RVQ1"/>
<protein>
    <submittedName>
        <fullName evidence="2">Uncharacterized protein</fullName>
    </submittedName>
</protein>
<proteinExistence type="predicted"/>